<sequence length="79" mass="8956">MKMQNVNQFERHRAALEQCIHNSVHDAETRNTMLAHIGQMGAAMHAEERTADSALRTHHVTTRHGGLMNWILSVQERAA</sequence>
<evidence type="ECO:0000313" key="2">
    <source>
        <dbReference type="Proteomes" id="UP000194641"/>
    </source>
</evidence>
<proteinExistence type="predicted"/>
<gene>
    <name evidence="1" type="ORF">HK17_11910</name>
</gene>
<reference evidence="2" key="1">
    <citation type="submission" date="2014-06" db="EMBL/GenBank/DDBJ databases">
        <authorList>
            <person name="Winans N.J."/>
            <person name="Newell P.D."/>
            <person name="Douglas A.E."/>
        </authorList>
    </citation>
    <scope>NUCLEOTIDE SEQUENCE [LARGE SCALE GENOMIC DNA]</scope>
</reference>
<dbReference type="EMBL" id="JOPA01000004">
    <property type="protein sequence ID" value="OUI96322.1"/>
    <property type="molecule type" value="Genomic_DNA"/>
</dbReference>
<dbReference type="Proteomes" id="UP000194641">
    <property type="component" value="Unassembled WGS sequence"/>
</dbReference>
<dbReference type="AlphaFoldDB" id="A0A252AXP6"/>
<organism evidence="1 2">
    <name type="scientific">Acetobacter indonesiensis</name>
    <dbReference type="NCBI Taxonomy" id="104101"/>
    <lineage>
        <taxon>Bacteria</taxon>
        <taxon>Pseudomonadati</taxon>
        <taxon>Pseudomonadota</taxon>
        <taxon>Alphaproteobacteria</taxon>
        <taxon>Acetobacterales</taxon>
        <taxon>Acetobacteraceae</taxon>
        <taxon>Acetobacter</taxon>
    </lineage>
</organism>
<name>A0A252AXP6_9PROT</name>
<protein>
    <submittedName>
        <fullName evidence="1">Uncharacterized protein</fullName>
    </submittedName>
</protein>
<evidence type="ECO:0000313" key="1">
    <source>
        <dbReference type="EMBL" id="OUI96322.1"/>
    </source>
</evidence>
<comment type="caution">
    <text evidence="1">The sequence shown here is derived from an EMBL/GenBank/DDBJ whole genome shotgun (WGS) entry which is preliminary data.</text>
</comment>
<accession>A0A252AXP6</accession>